<dbReference type="InterPro" id="IPR017941">
    <property type="entry name" value="Rieske_2Fe-2S"/>
</dbReference>
<dbReference type="PANTHER" id="PTHR39199:SF1">
    <property type="entry name" value="BLR5128 PROTEIN"/>
    <property type="match status" value="1"/>
</dbReference>
<evidence type="ECO:0000256" key="4">
    <source>
        <dbReference type="ARBA" id="ARBA00023014"/>
    </source>
</evidence>
<evidence type="ECO:0000256" key="3">
    <source>
        <dbReference type="ARBA" id="ARBA00023004"/>
    </source>
</evidence>
<dbReference type="InterPro" id="IPR045865">
    <property type="entry name" value="ACT-like_dom_sf"/>
</dbReference>
<sequence length="302" mass="33097">MNPFIRKARADAAWHRVGLASSFPDLGSDADGARIAPRCKAFHVPRADGTCEPGPPEEADLDLPGDMKDQVLVFKYKGNFHAVDHSCPHSSFPLSQGSLFDIEDFGIVLSAGLTCPKHGWSFDIFSGRSDRGNYKLKVWEVQLREPVSIDEKSEAGEMEVWDPGETSLAKLLSTLTTTLHPTTYVFATISDGAALPPLGEIQLLFRESEGITVITSKEYATANSIEYFFPCKMITLNVTSSLEAVGFMAVLATRLATANMGVNPVSGFYHDHLFVPLGREEEAVEMLRQVAEEKRRETAGAE</sequence>
<evidence type="ECO:0000259" key="5">
    <source>
        <dbReference type="PROSITE" id="PS51296"/>
    </source>
</evidence>
<name>A0A179FW83_PURLI</name>
<dbReference type="SUPFAM" id="SSF55021">
    <property type="entry name" value="ACT-like"/>
    <property type="match status" value="2"/>
</dbReference>
<evidence type="ECO:0000256" key="1">
    <source>
        <dbReference type="ARBA" id="ARBA00022714"/>
    </source>
</evidence>
<comment type="caution">
    <text evidence="6">The sequence shown here is derived from an EMBL/GenBank/DDBJ whole genome shotgun (WGS) entry which is preliminary data.</text>
</comment>
<dbReference type="GO" id="GO:0051537">
    <property type="term" value="F:2 iron, 2 sulfur cluster binding"/>
    <property type="evidence" value="ECO:0007669"/>
    <property type="project" value="UniProtKB-KW"/>
</dbReference>
<evidence type="ECO:0000313" key="6">
    <source>
        <dbReference type="EMBL" id="OAQ69381.1"/>
    </source>
</evidence>
<dbReference type="SUPFAM" id="SSF50022">
    <property type="entry name" value="ISP domain"/>
    <property type="match status" value="1"/>
</dbReference>
<proteinExistence type="predicted"/>
<dbReference type="CDD" id="cd03467">
    <property type="entry name" value="Rieske"/>
    <property type="match status" value="1"/>
</dbReference>
<dbReference type="GO" id="GO:0046394">
    <property type="term" value="P:carboxylic acid biosynthetic process"/>
    <property type="evidence" value="ECO:0007669"/>
    <property type="project" value="UniProtKB-ARBA"/>
</dbReference>
<dbReference type="GO" id="GO:0046872">
    <property type="term" value="F:metal ion binding"/>
    <property type="evidence" value="ECO:0007669"/>
    <property type="project" value="UniProtKB-KW"/>
</dbReference>
<evidence type="ECO:0000256" key="2">
    <source>
        <dbReference type="ARBA" id="ARBA00022723"/>
    </source>
</evidence>
<reference evidence="6 7" key="1">
    <citation type="submission" date="2016-01" db="EMBL/GenBank/DDBJ databases">
        <title>Biosynthesis of antibiotic leucinostatins and their inhibition on Phytophthora in bio-control Purpureocillium lilacinum.</title>
        <authorList>
            <person name="Wang G."/>
            <person name="Liu Z."/>
            <person name="Lin R."/>
            <person name="Li E."/>
            <person name="Mao Z."/>
            <person name="Ling J."/>
            <person name="Yin W."/>
            <person name="Xie B."/>
        </authorList>
    </citation>
    <scope>NUCLEOTIDE SEQUENCE [LARGE SCALE GENOMIC DNA]</scope>
    <source>
        <strain evidence="6">PLBJ-1</strain>
    </source>
</reference>
<evidence type="ECO:0000313" key="7">
    <source>
        <dbReference type="Proteomes" id="UP000078240"/>
    </source>
</evidence>
<dbReference type="Pfam" id="PF10000">
    <property type="entry name" value="ACT_3"/>
    <property type="match status" value="1"/>
</dbReference>
<gene>
    <name evidence="6" type="ORF">VFPBJ_10756</name>
</gene>
<keyword evidence="4" id="KW-0411">Iron-sulfur</keyword>
<keyword evidence="1" id="KW-0001">2Fe-2S</keyword>
<dbReference type="InterPro" id="IPR036922">
    <property type="entry name" value="Rieske_2Fe-2S_sf"/>
</dbReference>
<dbReference type="Pfam" id="PF00355">
    <property type="entry name" value="Rieske"/>
    <property type="match status" value="1"/>
</dbReference>
<accession>A0A179FW83</accession>
<dbReference type="EMBL" id="LSBH01000011">
    <property type="protein sequence ID" value="OAQ69381.1"/>
    <property type="molecule type" value="Genomic_DNA"/>
</dbReference>
<dbReference type="GO" id="GO:0006520">
    <property type="term" value="P:amino acid metabolic process"/>
    <property type="evidence" value="ECO:0007669"/>
    <property type="project" value="UniProtKB-ARBA"/>
</dbReference>
<keyword evidence="3" id="KW-0408">Iron</keyword>
<dbReference type="Gene3D" id="2.102.10.10">
    <property type="entry name" value="Rieske [2Fe-2S] iron-sulphur domain"/>
    <property type="match status" value="1"/>
</dbReference>
<dbReference type="AlphaFoldDB" id="A0A179FW83"/>
<organism evidence="6 7">
    <name type="scientific">Purpureocillium lilacinum</name>
    <name type="common">Paecilomyces lilacinus</name>
    <dbReference type="NCBI Taxonomy" id="33203"/>
    <lineage>
        <taxon>Eukaryota</taxon>
        <taxon>Fungi</taxon>
        <taxon>Dikarya</taxon>
        <taxon>Ascomycota</taxon>
        <taxon>Pezizomycotina</taxon>
        <taxon>Sordariomycetes</taxon>
        <taxon>Hypocreomycetidae</taxon>
        <taxon>Hypocreales</taxon>
        <taxon>Ophiocordycipitaceae</taxon>
        <taxon>Purpureocillium</taxon>
    </lineage>
</organism>
<keyword evidence="2" id="KW-0479">Metal-binding</keyword>
<dbReference type="InterPro" id="IPR018717">
    <property type="entry name" value="DUF2241"/>
</dbReference>
<dbReference type="PANTHER" id="PTHR39199">
    <property type="entry name" value="BLR5128 PROTEIN"/>
    <property type="match status" value="1"/>
</dbReference>
<dbReference type="Proteomes" id="UP000078240">
    <property type="component" value="Unassembled WGS sequence"/>
</dbReference>
<dbReference type="Gene3D" id="3.30.2130.10">
    <property type="entry name" value="VC0802-like"/>
    <property type="match status" value="1"/>
</dbReference>
<feature type="domain" description="Rieske" evidence="5">
    <location>
        <begin position="53"/>
        <end position="150"/>
    </location>
</feature>
<protein>
    <submittedName>
        <fullName evidence="6">Rieske</fullName>
    </submittedName>
</protein>
<dbReference type="PROSITE" id="PS51296">
    <property type="entry name" value="RIESKE"/>
    <property type="match status" value="1"/>
</dbReference>